<proteinExistence type="inferred from homology"/>
<comment type="similarity">
    <text evidence="1 7">Belongs to the GcvT family.</text>
</comment>
<dbReference type="PANTHER" id="PTHR43757:SF2">
    <property type="entry name" value="AMINOMETHYLTRANSFERASE, MITOCHONDRIAL"/>
    <property type="match status" value="1"/>
</dbReference>
<keyword evidence="12" id="KW-1185">Reference proteome</keyword>
<evidence type="ECO:0000259" key="9">
    <source>
        <dbReference type="Pfam" id="PF01571"/>
    </source>
</evidence>
<dbReference type="InterPro" id="IPR006222">
    <property type="entry name" value="GCVT_N"/>
</dbReference>
<dbReference type="PIRSF" id="PIRSF006487">
    <property type="entry name" value="GcvT"/>
    <property type="match status" value="1"/>
</dbReference>
<dbReference type="NCBIfam" id="TIGR00528">
    <property type="entry name" value="gcvT"/>
    <property type="match status" value="1"/>
</dbReference>
<comment type="function">
    <text evidence="7">The glycine cleavage system catalyzes the degradation of glycine.</text>
</comment>
<dbReference type="InterPro" id="IPR027266">
    <property type="entry name" value="TrmE/GcvT-like"/>
</dbReference>
<dbReference type="FunFam" id="4.10.1250.10:FF:000001">
    <property type="entry name" value="Aminomethyltransferase"/>
    <property type="match status" value="1"/>
</dbReference>
<dbReference type="PANTHER" id="PTHR43757">
    <property type="entry name" value="AMINOMETHYLTRANSFERASE"/>
    <property type="match status" value="1"/>
</dbReference>
<gene>
    <name evidence="7 11" type="primary">gcvT</name>
    <name evidence="11" type="ORF">NG895_22780</name>
</gene>
<evidence type="ECO:0000256" key="2">
    <source>
        <dbReference type="ARBA" id="ARBA00012616"/>
    </source>
</evidence>
<accession>A0A9X2FES9</accession>
<evidence type="ECO:0000313" key="12">
    <source>
        <dbReference type="Proteomes" id="UP001155241"/>
    </source>
</evidence>
<dbReference type="InterPro" id="IPR029043">
    <property type="entry name" value="GcvT/YgfZ_C"/>
</dbReference>
<evidence type="ECO:0000256" key="8">
    <source>
        <dbReference type="PIRSR" id="PIRSR006487-1"/>
    </source>
</evidence>
<dbReference type="GO" id="GO:0004047">
    <property type="term" value="F:aminomethyltransferase activity"/>
    <property type="evidence" value="ECO:0007669"/>
    <property type="project" value="UniProtKB-UniRule"/>
</dbReference>
<dbReference type="Gene3D" id="4.10.1250.10">
    <property type="entry name" value="Aminomethyltransferase fragment"/>
    <property type="match status" value="1"/>
</dbReference>
<dbReference type="NCBIfam" id="NF001567">
    <property type="entry name" value="PRK00389.1"/>
    <property type="match status" value="1"/>
</dbReference>
<dbReference type="InterPro" id="IPR028896">
    <property type="entry name" value="GcvT/YgfZ/DmdA"/>
</dbReference>
<dbReference type="GO" id="GO:0008483">
    <property type="term" value="F:transaminase activity"/>
    <property type="evidence" value="ECO:0007669"/>
    <property type="project" value="UniProtKB-KW"/>
</dbReference>
<dbReference type="EMBL" id="JAMXLR010000077">
    <property type="protein sequence ID" value="MCO6046732.1"/>
    <property type="molecule type" value="Genomic_DNA"/>
</dbReference>
<evidence type="ECO:0000256" key="1">
    <source>
        <dbReference type="ARBA" id="ARBA00008609"/>
    </source>
</evidence>
<dbReference type="SUPFAM" id="SSF103025">
    <property type="entry name" value="Folate-binding domain"/>
    <property type="match status" value="1"/>
</dbReference>
<dbReference type="GO" id="GO:0005960">
    <property type="term" value="C:glycine cleavage complex"/>
    <property type="evidence" value="ECO:0007669"/>
    <property type="project" value="InterPro"/>
</dbReference>
<feature type="binding site" evidence="8">
    <location>
        <position position="209"/>
    </location>
    <ligand>
        <name>substrate</name>
    </ligand>
</feature>
<dbReference type="GO" id="GO:0019464">
    <property type="term" value="P:glycine decarboxylation via glycine cleavage system"/>
    <property type="evidence" value="ECO:0007669"/>
    <property type="project" value="UniProtKB-UniRule"/>
</dbReference>
<evidence type="ECO:0000256" key="3">
    <source>
        <dbReference type="ARBA" id="ARBA00022576"/>
    </source>
</evidence>
<evidence type="ECO:0000256" key="5">
    <source>
        <dbReference type="ARBA" id="ARBA00031395"/>
    </source>
</evidence>
<comment type="caution">
    <text evidence="11">The sequence shown here is derived from an EMBL/GenBank/DDBJ whole genome shotgun (WGS) entry which is preliminary data.</text>
</comment>
<dbReference type="HAMAP" id="MF_00259">
    <property type="entry name" value="GcvT"/>
    <property type="match status" value="1"/>
</dbReference>
<sequence length="375" mass="40962">MPTTANLAHTPLHDWHAAHGGRMVDFAGWSMPVQYASIVDEHNATRTAAGLFDISHMGRLAFHGPDTAKFLDAMVTRRIADMKPGQIRYGLMCNADGGILDDVLVYRWDGELQSMPNPPSFHMVVNASNRQKILDWLVDRQVEFAARTEDLTHSTAMIALQGPLAIEKTDPLCDCELTSLRYYRGIATRVLGHDCYLSRTGYTGEDGCEIICPAENAVEIWETLHESIEESEGMAVGLGARDTLRLEAGMPLYGHELSENINPLQAGLDFAVNLPDRDFIGRDALVSATEGARPVRVGLQMDGRRAARDGCPVLEGDKPVGTVTSGTYSPTFERPLAMAYVKPAVSAIGTPLSVDIRGTQLPATVVPLPFYQRGK</sequence>
<dbReference type="Gene3D" id="2.40.30.110">
    <property type="entry name" value="Aminomethyltransferase beta-barrel domains"/>
    <property type="match status" value="1"/>
</dbReference>
<protein>
    <recommendedName>
        <fullName evidence="2 7">Aminomethyltransferase</fullName>
        <ecNumber evidence="2 7">2.1.2.10</ecNumber>
    </recommendedName>
    <alternativeName>
        <fullName evidence="5 7">Glycine cleavage system T protein</fullName>
    </alternativeName>
</protein>
<dbReference type="InterPro" id="IPR013977">
    <property type="entry name" value="GcvT_C"/>
</dbReference>
<evidence type="ECO:0000256" key="7">
    <source>
        <dbReference type="HAMAP-Rule" id="MF_00259"/>
    </source>
</evidence>
<comment type="catalytic activity">
    <reaction evidence="6 7">
        <text>N(6)-[(R)-S(8)-aminomethyldihydrolipoyl]-L-lysyl-[protein] + (6S)-5,6,7,8-tetrahydrofolate = N(6)-[(R)-dihydrolipoyl]-L-lysyl-[protein] + (6R)-5,10-methylene-5,6,7,8-tetrahydrofolate + NH4(+)</text>
        <dbReference type="Rhea" id="RHEA:16945"/>
        <dbReference type="Rhea" id="RHEA-COMP:10475"/>
        <dbReference type="Rhea" id="RHEA-COMP:10492"/>
        <dbReference type="ChEBI" id="CHEBI:15636"/>
        <dbReference type="ChEBI" id="CHEBI:28938"/>
        <dbReference type="ChEBI" id="CHEBI:57453"/>
        <dbReference type="ChEBI" id="CHEBI:83100"/>
        <dbReference type="ChEBI" id="CHEBI:83143"/>
        <dbReference type="EC" id="2.1.2.10"/>
    </reaction>
</comment>
<dbReference type="RefSeq" id="WP_252854846.1">
    <property type="nucleotide sequence ID" value="NZ_JAMXLR010000077.1"/>
</dbReference>
<dbReference type="EC" id="2.1.2.10" evidence="2 7"/>
<evidence type="ECO:0000256" key="6">
    <source>
        <dbReference type="ARBA" id="ARBA00047665"/>
    </source>
</evidence>
<organism evidence="11 12">
    <name type="scientific">Aeoliella straminimaris</name>
    <dbReference type="NCBI Taxonomy" id="2954799"/>
    <lineage>
        <taxon>Bacteria</taxon>
        <taxon>Pseudomonadati</taxon>
        <taxon>Planctomycetota</taxon>
        <taxon>Planctomycetia</taxon>
        <taxon>Pirellulales</taxon>
        <taxon>Lacipirellulaceae</taxon>
        <taxon>Aeoliella</taxon>
    </lineage>
</organism>
<comment type="subunit">
    <text evidence="7">The glycine cleavage system is composed of four proteins: P, T, L and H.</text>
</comment>
<dbReference type="Pfam" id="PF01571">
    <property type="entry name" value="GCV_T"/>
    <property type="match status" value="1"/>
</dbReference>
<dbReference type="Proteomes" id="UP001155241">
    <property type="component" value="Unassembled WGS sequence"/>
</dbReference>
<feature type="domain" description="GCVT N-terminal" evidence="9">
    <location>
        <begin position="12"/>
        <end position="274"/>
    </location>
</feature>
<dbReference type="SUPFAM" id="SSF101790">
    <property type="entry name" value="Aminomethyltransferase beta-barrel domain"/>
    <property type="match status" value="1"/>
</dbReference>
<evidence type="ECO:0000259" key="10">
    <source>
        <dbReference type="Pfam" id="PF08669"/>
    </source>
</evidence>
<keyword evidence="4 7" id="KW-0808">Transferase</keyword>
<dbReference type="Gene3D" id="3.30.70.1400">
    <property type="entry name" value="Aminomethyltransferase beta-barrel domains"/>
    <property type="match status" value="1"/>
</dbReference>
<feature type="domain" description="Aminomethyltransferase C-terminal" evidence="10">
    <location>
        <begin position="296"/>
        <end position="371"/>
    </location>
</feature>
<evidence type="ECO:0000313" key="11">
    <source>
        <dbReference type="EMBL" id="MCO6046732.1"/>
    </source>
</evidence>
<dbReference type="GO" id="GO:0005829">
    <property type="term" value="C:cytosol"/>
    <property type="evidence" value="ECO:0007669"/>
    <property type="project" value="TreeGrafter"/>
</dbReference>
<dbReference type="AlphaFoldDB" id="A0A9X2FES9"/>
<reference evidence="11" key="1">
    <citation type="submission" date="2022-06" db="EMBL/GenBank/DDBJ databases">
        <title>Aeoliella straminimaris, a novel planctomycete from sediments.</title>
        <authorList>
            <person name="Vitorino I.R."/>
            <person name="Lage O.M."/>
        </authorList>
    </citation>
    <scope>NUCLEOTIDE SEQUENCE</scope>
    <source>
        <strain evidence="11">ICT_H6.2</strain>
    </source>
</reference>
<dbReference type="Pfam" id="PF08669">
    <property type="entry name" value="GCV_T_C"/>
    <property type="match status" value="1"/>
</dbReference>
<dbReference type="FunFam" id="2.40.30.110:FF:000003">
    <property type="entry name" value="Aminomethyltransferase"/>
    <property type="match status" value="1"/>
</dbReference>
<dbReference type="InterPro" id="IPR022903">
    <property type="entry name" value="GcvT_bac"/>
</dbReference>
<keyword evidence="3 7" id="KW-0032">Aminotransferase</keyword>
<dbReference type="Gene3D" id="3.30.1360.120">
    <property type="entry name" value="Probable tRNA modification gtpase trme, domain 1"/>
    <property type="match status" value="1"/>
</dbReference>
<dbReference type="InterPro" id="IPR006223">
    <property type="entry name" value="GcvT"/>
</dbReference>
<name>A0A9X2FES9_9BACT</name>
<evidence type="ECO:0000256" key="4">
    <source>
        <dbReference type="ARBA" id="ARBA00022679"/>
    </source>
</evidence>